<gene>
    <name evidence="2" type="ORF">SJI18_05640</name>
</gene>
<feature type="transmembrane region" description="Helical" evidence="1">
    <location>
        <begin position="57"/>
        <end position="76"/>
    </location>
</feature>
<proteinExistence type="predicted"/>
<accession>A0ABU7UK74</accession>
<comment type="caution">
    <text evidence="2">The sequence shown here is derived from an EMBL/GenBank/DDBJ whole genome shotgun (WGS) entry which is preliminary data.</text>
</comment>
<reference evidence="2 3" key="1">
    <citation type="submission" date="2023-11" db="EMBL/GenBank/DDBJ databases">
        <title>Draft genome sequence of a psychrophilic Clostridium strain from permafrost water brine.</title>
        <authorList>
            <person name="Shcherbakova V.A."/>
            <person name="Trubitsyn V.E."/>
            <person name="Zakharyuk A.G."/>
        </authorList>
    </citation>
    <scope>NUCLEOTIDE SEQUENCE [LARGE SCALE GENOMIC DNA]</scope>
    <source>
        <strain evidence="2 3">14F</strain>
    </source>
</reference>
<keyword evidence="1" id="KW-0812">Transmembrane</keyword>
<evidence type="ECO:0000313" key="3">
    <source>
        <dbReference type="Proteomes" id="UP001498469"/>
    </source>
</evidence>
<keyword evidence="1" id="KW-1133">Transmembrane helix</keyword>
<name>A0ABU7UK74_9CLOT</name>
<keyword evidence="1" id="KW-0472">Membrane</keyword>
<sequence>MVFVFYTIITFLSLLTTRVMLASELLSRPILGLLIISVASSLIPCIGGFLGKRIFFIIYTFCTIVAIIYMFYIVMVNTSPGWGDLTSIIGYLFIIAVGTVLALVTEVLSYFIKTKLIKNKKLW</sequence>
<feature type="transmembrane region" description="Helical" evidence="1">
    <location>
        <begin position="88"/>
        <end position="112"/>
    </location>
</feature>
<feature type="transmembrane region" description="Helical" evidence="1">
    <location>
        <begin position="31"/>
        <end position="50"/>
    </location>
</feature>
<evidence type="ECO:0000313" key="2">
    <source>
        <dbReference type="EMBL" id="MEF2111792.1"/>
    </source>
</evidence>
<protein>
    <submittedName>
        <fullName evidence="2">Uncharacterized protein</fullName>
    </submittedName>
</protein>
<evidence type="ECO:0000256" key="1">
    <source>
        <dbReference type="SAM" id="Phobius"/>
    </source>
</evidence>
<dbReference type="RefSeq" id="WP_216249920.1">
    <property type="nucleotide sequence ID" value="NZ_JAZHFS010000004.1"/>
</dbReference>
<keyword evidence="3" id="KW-1185">Reference proteome</keyword>
<organism evidence="2 3">
    <name type="scientific">Clostridium frigoriphilum</name>
    <dbReference type="NCBI Taxonomy" id="443253"/>
    <lineage>
        <taxon>Bacteria</taxon>
        <taxon>Bacillati</taxon>
        <taxon>Bacillota</taxon>
        <taxon>Clostridia</taxon>
        <taxon>Eubacteriales</taxon>
        <taxon>Clostridiaceae</taxon>
        <taxon>Clostridium</taxon>
    </lineage>
</organism>
<dbReference type="Proteomes" id="UP001498469">
    <property type="component" value="Unassembled WGS sequence"/>
</dbReference>
<dbReference type="EMBL" id="JAZHFS010000004">
    <property type="protein sequence ID" value="MEF2111792.1"/>
    <property type="molecule type" value="Genomic_DNA"/>
</dbReference>